<evidence type="ECO:0000256" key="1">
    <source>
        <dbReference type="SAM" id="Phobius"/>
    </source>
</evidence>
<evidence type="ECO:0000313" key="2">
    <source>
        <dbReference type="EMBL" id="GAA4114190.1"/>
    </source>
</evidence>
<organism evidence="2 3">
    <name type="scientific">Nocardioides fonticola</name>
    <dbReference type="NCBI Taxonomy" id="450363"/>
    <lineage>
        <taxon>Bacteria</taxon>
        <taxon>Bacillati</taxon>
        <taxon>Actinomycetota</taxon>
        <taxon>Actinomycetes</taxon>
        <taxon>Propionibacteriales</taxon>
        <taxon>Nocardioidaceae</taxon>
        <taxon>Nocardioides</taxon>
    </lineage>
</organism>
<feature type="transmembrane region" description="Helical" evidence="1">
    <location>
        <begin position="26"/>
        <end position="45"/>
    </location>
</feature>
<keyword evidence="1" id="KW-1133">Transmembrane helix</keyword>
<gene>
    <name evidence="2" type="ORF">GCM10022215_12060</name>
</gene>
<name>A0ABP7XF05_9ACTN</name>
<protein>
    <submittedName>
        <fullName evidence="2">Uncharacterized protein</fullName>
    </submittedName>
</protein>
<reference evidence="3" key="1">
    <citation type="journal article" date="2019" name="Int. J. Syst. Evol. Microbiol.">
        <title>The Global Catalogue of Microorganisms (GCM) 10K type strain sequencing project: providing services to taxonomists for standard genome sequencing and annotation.</title>
        <authorList>
            <consortium name="The Broad Institute Genomics Platform"/>
            <consortium name="The Broad Institute Genome Sequencing Center for Infectious Disease"/>
            <person name="Wu L."/>
            <person name="Ma J."/>
        </authorList>
    </citation>
    <scope>NUCLEOTIDE SEQUENCE [LARGE SCALE GENOMIC DNA]</scope>
    <source>
        <strain evidence="3">JCM 16703</strain>
    </source>
</reference>
<dbReference type="Proteomes" id="UP001501495">
    <property type="component" value="Unassembled WGS sequence"/>
</dbReference>
<dbReference type="RefSeq" id="WP_344732366.1">
    <property type="nucleotide sequence ID" value="NZ_BAAAZH010000010.1"/>
</dbReference>
<dbReference type="EMBL" id="BAAAZH010000010">
    <property type="protein sequence ID" value="GAA4114190.1"/>
    <property type="molecule type" value="Genomic_DNA"/>
</dbReference>
<sequence>MSQIVLPATRSLAVPRPARHDRRDGVLAMLGLALASLAFGAIVSGDPVPASDVAPVPAGADGVAGSAISGSAQPGR</sequence>
<keyword evidence="1" id="KW-0472">Membrane</keyword>
<proteinExistence type="predicted"/>
<evidence type="ECO:0000313" key="3">
    <source>
        <dbReference type="Proteomes" id="UP001501495"/>
    </source>
</evidence>
<accession>A0ABP7XF05</accession>
<keyword evidence="3" id="KW-1185">Reference proteome</keyword>
<comment type="caution">
    <text evidence="2">The sequence shown here is derived from an EMBL/GenBank/DDBJ whole genome shotgun (WGS) entry which is preliminary data.</text>
</comment>
<keyword evidence="1" id="KW-0812">Transmembrane</keyword>